<dbReference type="InterPro" id="IPR017034">
    <property type="entry name" value="Abi_system_AbiD/AbiF"/>
</dbReference>
<comment type="caution">
    <text evidence="1">The sequence shown here is derived from an EMBL/GenBank/DDBJ whole genome shotgun (WGS) entry which is preliminary data.</text>
</comment>
<dbReference type="Proteomes" id="UP000463388">
    <property type="component" value="Unassembled WGS sequence"/>
</dbReference>
<accession>A0A6N8JJP5</accession>
<dbReference type="InterPro" id="IPR011664">
    <property type="entry name" value="Abi_system_AbiD/AbiF-like"/>
</dbReference>
<evidence type="ECO:0000313" key="2">
    <source>
        <dbReference type="Proteomes" id="UP000463388"/>
    </source>
</evidence>
<dbReference type="AlphaFoldDB" id="A0A6N8JJP5"/>
<dbReference type="EMBL" id="WSRR01000002">
    <property type="protein sequence ID" value="MVX60093.1"/>
    <property type="molecule type" value="Genomic_DNA"/>
</dbReference>
<dbReference type="Pfam" id="PF07751">
    <property type="entry name" value="Abi_2"/>
    <property type="match status" value="1"/>
</dbReference>
<dbReference type="RefSeq" id="WP_160325401.1">
    <property type="nucleotide sequence ID" value="NZ_WSRR01000002.1"/>
</dbReference>
<sequence length="319" mass="37619">MEYEKPWLSYEQQADLLIDERGLSANRENLIRHLQEVGYYRLSGYWYIFKRSNISDSKGTHDERFIEGTTFDEIWSLYTFDRQLRLLTLDAIERIEVYFRSQLAYELAKETGPFGYLEPENLPRLDEEEYSEFLERCETQYLRSSEPFVRHFKEKYGDSKELPPYWIMVNLMEFGTMLRLYKGASSEIRNELAGKLGVTTRVLKSWLVALNTTRNICAHHARLWNKGIGTRPVIPTKAKNPEWYEPFQIRADRTCGILTILSYLLERVASDTSWRSKLFSLLETRSADELNRMGFTDGWKESPLWKSWVEQYDSGKSAA</sequence>
<dbReference type="OrthoDB" id="5363652at2"/>
<keyword evidence="1" id="KW-0238">DNA-binding</keyword>
<protein>
    <submittedName>
        <fullName evidence="1">DNA-binding protein</fullName>
    </submittedName>
</protein>
<evidence type="ECO:0000313" key="1">
    <source>
        <dbReference type="EMBL" id="MVX60093.1"/>
    </source>
</evidence>
<dbReference type="GO" id="GO:0003677">
    <property type="term" value="F:DNA binding"/>
    <property type="evidence" value="ECO:0007669"/>
    <property type="project" value="UniProtKB-KW"/>
</dbReference>
<proteinExistence type="predicted"/>
<name>A0A6N8JJP5_9ACTN</name>
<gene>
    <name evidence="1" type="ORF">GKZ27_01205</name>
</gene>
<keyword evidence="2" id="KW-1185">Reference proteome</keyword>
<reference evidence="1 2" key="1">
    <citation type="submission" date="2019-12" db="EMBL/GenBank/DDBJ databases">
        <title>Microbes associate with the intestines of laboratory mice.</title>
        <authorList>
            <person name="Navarre W."/>
            <person name="Wong E."/>
        </authorList>
    </citation>
    <scope>NUCLEOTIDE SEQUENCE [LARGE SCALE GENOMIC DNA]</scope>
    <source>
        <strain evidence="1 2">NM66_B29</strain>
    </source>
</reference>
<dbReference type="PIRSF" id="PIRSF034934">
    <property type="entry name" value="AbiF_AbiD"/>
    <property type="match status" value="1"/>
</dbReference>
<organism evidence="1 2">
    <name type="scientific">Adlercreutzia mucosicola</name>
    <dbReference type="NCBI Taxonomy" id="580026"/>
    <lineage>
        <taxon>Bacteria</taxon>
        <taxon>Bacillati</taxon>
        <taxon>Actinomycetota</taxon>
        <taxon>Coriobacteriia</taxon>
        <taxon>Eggerthellales</taxon>
        <taxon>Eggerthellaceae</taxon>
        <taxon>Adlercreutzia</taxon>
    </lineage>
</organism>